<evidence type="ECO:0000256" key="2">
    <source>
        <dbReference type="ARBA" id="ARBA00023098"/>
    </source>
</evidence>
<evidence type="ECO:0000256" key="3">
    <source>
        <dbReference type="SAM" id="SignalP"/>
    </source>
</evidence>
<organism evidence="6 7">
    <name type="scientific">Nicrophorus vespilloides</name>
    <name type="common">Boreal carrion beetle</name>
    <dbReference type="NCBI Taxonomy" id="110193"/>
    <lineage>
        <taxon>Eukaryota</taxon>
        <taxon>Metazoa</taxon>
        <taxon>Ecdysozoa</taxon>
        <taxon>Arthropoda</taxon>
        <taxon>Hexapoda</taxon>
        <taxon>Insecta</taxon>
        <taxon>Pterygota</taxon>
        <taxon>Neoptera</taxon>
        <taxon>Endopterygota</taxon>
        <taxon>Coleoptera</taxon>
        <taxon>Polyphaga</taxon>
        <taxon>Staphyliniformia</taxon>
        <taxon>Silphidae</taxon>
        <taxon>Nicrophorinae</taxon>
        <taxon>Nicrophorus</taxon>
    </lineage>
</organism>
<proteinExistence type="predicted"/>
<dbReference type="InterPro" id="IPR006693">
    <property type="entry name" value="AB_hydrolase_lipase"/>
</dbReference>
<dbReference type="SUPFAM" id="SSF53474">
    <property type="entry name" value="alpha/beta-Hydrolases"/>
    <property type="match status" value="3"/>
</dbReference>
<evidence type="ECO:0000259" key="4">
    <source>
        <dbReference type="Pfam" id="PF00561"/>
    </source>
</evidence>
<name>A0ABM1MRQ1_NICVS</name>
<accession>A0ABM1MRQ1</accession>
<dbReference type="InterPro" id="IPR000073">
    <property type="entry name" value="AB_hydrolase_1"/>
</dbReference>
<evidence type="ECO:0000256" key="1">
    <source>
        <dbReference type="ARBA" id="ARBA00022963"/>
    </source>
</evidence>
<keyword evidence="6" id="KW-1185">Reference proteome</keyword>
<dbReference type="InterPro" id="IPR029058">
    <property type="entry name" value="AB_hydrolase_fold"/>
</dbReference>
<keyword evidence="3" id="KW-0732">Signal</keyword>
<dbReference type="Pfam" id="PF04083">
    <property type="entry name" value="Abhydro_lipase"/>
    <property type="match status" value="2"/>
</dbReference>
<protein>
    <submittedName>
        <fullName evidence="7">Uncharacterized protein LOC108563159</fullName>
    </submittedName>
</protein>
<sequence>MKQKLVIAVFLFTIQTVFGHLNNVCTSYFSYGFKLSDHCHQCSYNPDLFSTTDRIIKNHGYPLENYTVNSGNKFYLKIFRIPYSPNNSNLANRKPIFLQHGSLRNSDLFVLLGKSSMAMRLSDMGYDVWLGNARGNFYTSSVNGENKEDSSYWNYSFDDMAIYDLPPIFELIANVTKKPGELIYVGHSAGTTEAMIYSIRMKSHAEKHIKAFIFIAPVVYNEDNWFMKLIKILVHLNRKTLGTRSKLSTKFCSLSGITWHICLFAIQSLFGPDNNNFLPEEMPLLLSAGDIGSLTPFNQFAETAGTDKFQSYRNSSESSIQNYNLGDIEIPTYLIVGTHDSLATYNNTLKIFDRLGSTHKKMYVIEDYNHMNYFYAKDLDVSFNPHFDDALNRIGKDGIIEHHGYPLEEYTVNSGNKFYLKIFRIPYSPINRNLTNRKPIFLQHGSLSNSDLFVLPGKSSMAMRLSDMGYDVWLGNTRGNFYTSSVNSEDKSEKSYWDFSLDDMAIYDLPPVFELIANVTEKPGELIYVGHSAATTEAMIYSIRMKAHAEQHIKAFIFVGPVAYLDETWFMKIIRILMNHGVYTLGERSKLPTEICSIDGLTWEICLDAINIIIGSDDNNFPPEQMPLLVSGGDIESLKPLNQFVQIADSNQFQAYKNDDESNPQIYDLGDIKIPTYLIVGKNDRLATYKNALRIVDELGSKNVHIMRSDMRQQLVIVVFFCTLQTVFSSINNVCNNYLSYGNRLISIHCSYNPDLFSTTEEIIKHHGYPFQEYKVNSGNRFYLRIFRIPFSPNNRNVTNRKPIFLQHGSLSNSDLFVLPGKSSMAMHLSDMGYDVWLGNTRGNFYTSSINNESRKNRSYWDFTMDDMAIYDLPPVLELIANVTKKPGELIYVAHSAGTTEGMIYSIREKEHAEKYIKAFIFVGPLAYIEDTAFIKILKILVKLGFDSIGSRSKLATEICSINLITWTTCIKAFNSIIGSDNKNFPPAEAPLLVSGADIESLKALNQFVQNAGTGQFRAYKYKGESSSRNYNLQDIKIPTYLIVGKNDILATYKNAVRVINELGSKQKKLYVIDNYNHMNYFYAKDLDVSFNPRLDDALDRIGQL</sequence>
<feature type="signal peptide" evidence="3">
    <location>
        <begin position="1"/>
        <end position="19"/>
    </location>
</feature>
<dbReference type="RefSeq" id="XP_017777251.1">
    <property type="nucleotide sequence ID" value="XM_017921762.1"/>
</dbReference>
<gene>
    <name evidence="7" type="primary">LOC108563159</name>
</gene>
<evidence type="ECO:0000313" key="7">
    <source>
        <dbReference type="RefSeq" id="XP_017777251.1"/>
    </source>
</evidence>
<dbReference type="GeneID" id="108563159"/>
<reference evidence="7" key="1">
    <citation type="submission" date="2025-08" db="UniProtKB">
        <authorList>
            <consortium name="RefSeq"/>
        </authorList>
    </citation>
    <scope>IDENTIFICATION</scope>
    <source>
        <tissue evidence="7">Whole Larva</tissue>
    </source>
</reference>
<feature type="chain" id="PRO_5045432063" evidence="3">
    <location>
        <begin position="20"/>
        <end position="1105"/>
    </location>
</feature>
<keyword evidence="1" id="KW-0442">Lipid degradation</keyword>
<feature type="domain" description="Partial AB-hydrolase lipase" evidence="5">
    <location>
        <begin position="399"/>
        <end position="455"/>
    </location>
</feature>
<dbReference type="Pfam" id="PF00561">
    <property type="entry name" value="Abhydrolase_1"/>
    <property type="match status" value="1"/>
</dbReference>
<keyword evidence="2" id="KW-0443">Lipid metabolism</keyword>
<evidence type="ECO:0000259" key="5">
    <source>
        <dbReference type="Pfam" id="PF04083"/>
    </source>
</evidence>
<dbReference type="Proteomes" id="UP000695000">
    <property type="component" value="Unplaced"/>
</dbReference>
<feature type="domain" description="AB hydrolase-1" evidence="4">
    <location>
        <begin position="95"/>
        <end position="375"/>
    </location>
</feature>
<dbReference type="Gene3D" id="3.40.50.1820">
    <property type="entry name" value="alpha/beta hydrolase"/>
    <property type="match status" value="3"/>
</dbReference>
<dbReference type="PANTHER" id="PTHR11005">
    <property type="entry name" value="LYSOSOMAL ACID LIPASE-RELATED"/>
    <property type="match status" value="1"/>
</dbReference>
<feature type="domain" description="Partial AB-hydrolase lipase" evidence="5">
    <location>
        <begin position="760"/>
        <end position="819"/>
    </location>
</feature>
<evidence type="ECO:0000313" key="6">
    <source>
        <dbReference type="Proteomes" id="UP000695000"/>
    </source>
</evidence>